<dbReference type="Pfam" id="PF02469">
    <property type="entry name" value="Fasciclin"/>
    <property type="match status" value="1"/>
</dbReference>
<feature type="domain" description="FAS1" evidence="2">
    <location>
        <begin position="20"/>
        <end position="162"/>
    </location>
</feature>
<dbReference type="AlphaFoldDB" id="A0A2S6C084"/>
<organism evidence="3 4">
    <name type="scientific">Cercospora berteroae</name>
    <dbReference type="NCBI Taxonomy" id="357750"/>
    <lineage>
        <taxon>Eukaryota</taxon>
        <taxon>Fungi</taxon>
        <taxon>Dikarya</taxon>
        <taxon>Ascomycota</taxon>
        <taxon>Pezizomycotina</taxon>
        <taxon>Dothideomycetes</taxon>
        <taxon>Dothideomycetidae</taxon>
        <taxon>Mycosphaerellales</taxon>
        <taxon>Mycosphaerellaceae</taxon>
        <taxon>Cercospora</taxon>
    </lineage>
</organism>
<dbReference type="PANTHER" id="PTHR10900:SF77">
    <property type="entry name" value="FI19380P1"/>
    <property type="match status" value="1"/>
</dbReference>
<feature type="domain" description="FAS1" evidence="2">
    <location>
        <begin position="164"/>
        <end position="299"/>
    </location>
</feature>
<comment type="caution">
    <text evidence="3">The sequence shown here is derived from an EMBL/GenBank/DDBJ whole genome shotgun (WGS) entry which is preliminary data.</text>
</comment>
<dbReference type="Gene3D" id="2.30.180.10">
    <property type="entry name" value="FAS1 domain"/>
    <property type="match status" value="2"/>
</dbReference>
<dbReference type="SUPFAM" id="SSF82153">
    <property type="entry name" value="FAS1 domain"/>
    <property type="match status" value="2"/>
</dbReference>
<dbReference type="PANTHER" id="PTHR10900">
    <property type="entry name" value="PERIOSTIN-RELATED"/>
    <property type="match status" value="1"/>
</dbReference>
<proteinExistence type="predicted"/>
<dbReference type="STRING" id="357750.A0A2S6C084"/>
<protein>
    <recommendedName>
        <fullName evidence="2">FAS1 domain-containing protein</fullName>
    </recommendedName>
</protein>
<feature type="chain" id="PRO_5015417890" description="FAS1 domain-containing protein" evidence="1">
    <location>
        <begin position="22"/>
        <end position="305"/>
    </location>
</feature>
<dbReference type="OrthoDB" id="286301at2759"/>
<evidence type="ECO:0000313" key="3">
    <source>
        <dbReference type="EMBL" id="PPJ53116.1"/>
    </source>
</evidence>
<accession>A0A2S6C084</accession>
<dbReference type="Proteomes" id="UP000237631">
    <property type="component" value="Unassembled WGS sequence"/>
</dbReference>
<sequence>MFALRATFLYLTALLASLSSTEVLSALKADPDLQIFAAALEMVPEIVELLETTPGITVLAPTDGALKREDQLILESKSFLLLHILQRKLLPGDAPVVEGFSGHGLAVETFLYDPNSLINRPQSLKAIAVQSRDNLNFCSGGGRCMSRVVHTEIVIHKLDRALALPQSVYDTAINVGLSGFANLILMAGLDRAVATVPDVTFFIPINEAIEEVAPLLWRASPDTLKAFVRFHMIFGNVLWPNFFTNATLESKRVGDFELLPEKHGIGVILQRGRLVSKQVSLLNEIPVHNGVAHVVSGYEQKGNWR</sequence>
<gene>
    <name evidence="3" type="ORF">CBER1_11781</name>
</gene>
<dbReference type="InterPro" id="IPR036378">
    <property type="entry name" value="FAS1_dom_sf"/>
</dbReference>
<evidence type="ECO:0000259" key="2">
    <source>
        <dbReference type="PROSITE" id="PS50213"/>
    </source>
</evidence>
<dbReference type="InterPro" id="IPR050904">
    <property type="entry name" value="Adhesion/Biosynth-related"/>
</dbReference>
<evidence type="ECO:0000256" key="1">
    <source>
        <dbReference type="SAM" id="SignalP"/>
    </source>
</evidence>
<keyword evidence="4" id="KW-1185">Reference proteome</keyword>
<dbReference type="InterPro" id="IPR000782">
    <property type="entry name" value="FAS1_domain"/>
</dbReference>
<feature type="signal peptide" evidence="1">
    <location>
        <begin position="1"/>
        <end position="21"/>
    </location>
</feature>
<evidence type="ECO:0000313" key="4">
    <source>
        <dbReference type="Proteomes" id="UP000237631"/>
    </source>
</evidence>
<dbReference type="PROSITE" id="PS50213">
    <property type="entry name" value="FAS1"/>
    <property type="match status" value="2"/>
</dbReference>
<dbReference type="EMBL" id="PNEN01001600">
    <property type="protein sequence ID" value="PPJ53116.1"/>
    <property type="molecule type" value="Genomic_DNA"/>
</dbReference>
<reference evidence="4" key="1">
    <citation type="journal article" date="2017" name="bioRxiv">
        <title>Conservation of a gene cluster reveals novel cercosporin biosynthetic mechanisms and extends production to the genus Colletotrichum.</title>
        <authorList>
            <person name="de Jonge R."/>
            <person name="Ebert M.K."/>
            <person name="Huitt-Roehl C.R."/>
            <person name="Pal P."/>
            <person name="Suttle J.C."/>
            <person name="Spanner R.E."/>
            <person name="Neubauer J.D."/>
            <person name="Jurick W.M.II."/>
            <person name="Stott K.A."/>
            <person name="Secor G.A."/>
            <person name="Thomma B.P.H.J."/>
            <person name="Van de Peer Y."/>
            <person name="Townsend C.A."/>
            <person name="Bolton M.D."/>
        </authorList>
    </citation>
    <scope>NUCLEOTIDE SEQUENCE [LARGE SCALE GENOMIC DNA]</scope>
    <source>
        <strain evidence="4">CBS538.71</strain>
    </source>
</reference>
<name>A0A2S6C084_9PEZI</name>
<keyword evidence="1" id="KW-0732">Signal</keyword>